<proteinExistence type="predicted"/>
<protein>
    <submittedName>
        <fullName evidence="3">Uncharacterized protein</fullName>
    </submittedName>
</protein>
<gene>
    <name evidence="3" type="ORF">OBBRIDRAFT_418791</name>
</gene>
<evidence type="ECO:0000256" key="1">
    <source>
        <dbReference type="SAM" id="MobiDB-lite"/>
    </source>
</evidence>
<keyword evidence="2" id="KW-1133">Transmembrane helix</keyword>
<sequence>MRPRYRERRRGGARRAPAQCSRGQEAAREPGAEQHATGEVSSVPEEEHREGRGRKRRYAETQEPLQVLRVRWQDRLSPRPAGILRRPVEIRSVPNKRLTAEQLAPLLLSRARAVSKSTPPPDVWQRIETMILGLAALVLQDILTFLGFLLFFSVLFTVIAGLPRHPITWVL</sequence>
<keyword evidence="2" id="KW-0472">Membrane</keyword>
<feature type="transmembrane region" description="Helical" evidence="2">
    <location>
        <begin position="134"/>
        <end position="162"/>
    </location>
</feature>
<evidence type="ECO:0000313" key="3">
    <source>
        <dbReference type="EMBL" id="OCH92725.1"/>
    </source>
</evidence>
<keyword evidence="2" id="KW-0812">Transmembrane</keyword>
<name>A0A8E2DLN0_9APHY</name>
<organism evidence="3 4">
    <name type="scientific">Obba rivulosa</name>
    <dbReference type="NCBI Taxonomy" id="1052685"/>
    <lineage>
        <taxon>Eukaryota</taxon>
        <taxon>Fungi</taxon>
        <taxon>Dikarya</taxon>
        <taxon>Basidiomycota</taxon>
        <taxon>Agaricomycotina</taxon>
        <taxon>Agaricomycetes</taxon>
        <taxon>Polyporales</taxon>
        <taxon>Gelatoporiaceae</taxon>
        <taxon>Obba</taxon>
    </lineage>
</organism>
<feature type="compositionally biased region" description="Basic residues" evidence="1">
    <location>
        <begin position="1"/>
        <end position="13"/>
    </location>
</feature>
<feature type="region of interest" description="Disordered" evidence="1">
    <location>
        <begin position="1"/>
        <end position="58"/>
    </location>
</feature>
<accession>A0A8E2DLN0</accession>
<dbReference type="EMBL" id="KV722365">
    <property type="protein sequence ID" value="OCH92725.1"/>
    <property type="molecule type" value="Genomic_DNA"/>
</dbReference>
<dbReference type="Proteomes" id="UP000250043">
    <property type="component" value="Unassembled WGS sequence"/>
</dbReference>
<keyword evidence="4" id="KW-1185">Reference proteome</keyword>
<evidence type="ECO:0000256" key="2">
    <source>
        <dbReference type="SAM" id="Phobius"/>
    </source>
</evidence>
<evidence type="ECO:0000313" key="4">
    <source>
        <dbReference type="Proteomes" id="UP000250043"/>
    </source>
</evidence>
<dbReference type="AlphaFoldDB" id="A0A8E2DLN0"/>
<reference evidence="3 4" key="1">
    <citation type="submission" date="2016-07" db="EMBL/GenBank/DDBJ databases">
        <title>Draft genome of the white-rot fungus Obba rivulosa 3A-2.</title>
        <authorList>
            <consortium name="DOE Joint Genome Institute"/>
            <person name="Miettinen O."/>
            <person name="Riley R."/>
            <person name="Acob R."/>
            <person name="Barry K."/>
            <person name="Cullen D."/>
            <person name="De Vries R."/>
            <person name="Hainaut M."/>
            <person name="Hatakka A."/>
            <person name="Henrissat B."/>
            <person name="Hilden K."/>
            <person name="Kuo R."/>
            <person name="Labutti K."/>
            <person name="Lipzen A."/>
            <person name="Makela M.R."/>
            <person name="Sandor L."/>
            <person name="Spatafora J.W."/>
            <person name="Grigoriev I.V."/>
            <person name="Hibbett D.S."/>
        </authorList>
    </citation>
    <scope>NUCLEOTIDE SEQUENCE [LARGE SCALE GENOMIC DNA]</scope>
    <source>
        <strain evidence="3 4">3A-2</strain>
    </source>
</reference>